<dbReference type="Proteomes" id="UP001479436">
    <property type="component" value="Unassembled WGS sequence"/>
</dbReference>
<organism evidence="3 4">
    <name type="scientific">Basidiobolus ranarum</name>
    <dbReference type="NCBI Taxonomy" id="34480"/>
    <lineage>
        <taxon>Eukaryota</taxon>
        <taxon>Fungi</taxon>
        <taxon>Fungi incertae sedis</taxon>
        <taxon>Zoopagomycota</taxon>
        <taxon>Entomophthoromycotina</taxon>
        <taxon>Basidiobolomycetes</taxon>
        <taxon>Basidiobolales</taxon>
        <taxon>Basidiobolaceae</taxon>
        <taxon>Basidiobolus</taxon>
    </lineage>
</organism>
<dbReference type="EMBL" id="JASJQH010008336">
    <property type="protein sequence ID" value="KAK9693430.1"/>
    <property type="molecule type" value="Genomic_DNA"/>
</dbReference>
<evidence type="ECO:0000313" key="3">
    <source>
        <dbReference type="EMBL" id="KAK9693430.1"/>
    </source>
</evidence>
<feature type="domain" description="Intermembrane lipid transfer protein VPS13-like C-terminal" evidence="2">
    <location>
        <begin position="150"/>
        <end position="256"/>
    </location>
</feature>
<protein>
    <submittedName>
        <fullName evidence="3">Vacuolar protein sorting-associated protein 13</fullName>
    </submittedName>
</protein>
<comment type="caution">
    <text evidence="3">The sequence shown here is derived from an EMBL/GenBank/DDBJ whole genome shotgun (WGS) entry which is preliminary data.</text>
</comment>
<evidence type="ECO:0000256" key="1">
    <source>
        <dbReference type="ARBA" id="ARBA00006545"/>
    </source>
</evidence>
<proteinExistence type="inferred from homology"/>
<sequence>MNDRAQDLGYGLAKGAASFLSKMVYGFSDSFSKFTDSVGKGLSAATLDQAFQDKRRITRTRNKPRHAFNGVTQGASSLATSFASGISGVVTQPIAGAEKGGVGGFFRGIGKGLVGVVTKPVVGVFDMANNVTEGIRNTTILFDQNESERIRLPRYVSRDGILRRYDPVEAQGQFWLKEVDKGMYFHETYIAHLELRGADRIALLSYSYIMVIRIKKVTSDFVVSFEDLQTPIISATGINLVQTTHTRDPPSLFIPISNEKHRTEFYRKLENTFNQYNVERKPQE</sequence>
<evidence type="ECO:0000259" key="2">
    <source>
        <dbReference type="Pfam" id="PF25037"/>
    </source>
</evidence>
<keyword evidence="4" id="KW-1185">Reference proteome</keyword>
<accession>A0ABR2VQ52</accession>
<reference evidence="3 4" key="1">
    <citation type="submission" date="2023-04" db="EMBL/GenBank/DDBJ databases">
        <title>Genome of Basidiobolus ranarum AG-B5.</title>
        <authorList>
            <person name="Stajich J.E."/>
            <person name="Carter-House D."/>
            <person name="Gryganskyi A."/>
        </authorList>
    </citation>
    <scope>NUCLEOTIDE SEQUENCE [LARGE SCALE GENOMIC DNA]</scope>
    <source>
        <strain evidence="3 4">AG-B5</strain>
    </source>
</reference>
<dbReference type="InterPro" id="IPR056748">
    <property type="entry name" value="VPS13-like_C"/>
</dbReference>
<comment type="similarity">
    <text evidence="1">Belongs to the VPS13 family.</text>
</comment>
<dbReference type="InterPro" id="IPR026847">
    <property type="entry name" value="VPS13"/>
</dbReference>
<dbReference type="PANTHER" id="PTHR16166">
    <property type="entry name" value="VACUOLAR PROTEIN SORTING-ASSOCIATED PROTEIN VPS13"/>
    <property type="match status" value="1"/>
</dbReference>
<dbReference type="PANTHER" id="PTHR16166:SF93">
    <property type="entry name" value="INTERMEMBRANE LIPID TRANSFER PROTEIN VPS13"/>
    <property type="match status" value="1"/>
</dbReference>
<gene>
    <name evidence="3" type="primary">VPS13_7</name>
    <name evidence="3" type="ORF">K7432_013931</name>
</gene>
<dbReference type="Pfam" id="PF25037">
    <property type="entry name" value="VPS13_C"/>
    <property type="match status" value="1"/>
</dbReference>
<name>A0ABR2VQ52_9FUNG</name>
<evidence type="ECO:0000313" key="4">
    <source>
        <dbReference type="Proteomes" id="UP001479436"/>
    </source>
</evidence>